<keyword evidence="1" id="KW-1133">Transmembrane helix</keyword>
<sequence length="276" mass="29487">MLEGRQVRFRELAPLAWSLLALSMALIVVVPVLLALLVKGVAPITVVEKLRVPEMSMMLIPALGIVAQTLFGGAASRHGLTHRVAPYAFIVMGLVGPLLWADALFGGVPGYYETLALIVGQVVPGGSILFALCRDSWSHSLRYRASVLWSLGAVALLAVGWGVALFPELMAGHGMGEEFGHQAAVFGALLALSGAFYAWFARDRAVGSLWYEGAGSVHALLTFAGALCTLVPQWEELAVALMTASLVGYFYLGMAAWKRVLQNYMRAASSVVVKRG</sequence>
<evidence type="ECO:0000313" key="2">
    <source>
        <dbReference type="EMBL" id="GBQ06724.1"/>
    </source>
</evidence>
<comment type="caution">
    <text evidence="2">The sequence shown here is derived from an EMBL/GenBank/DDBJ whole genome shotgun (WGS) entry which is preliminary data.</text>
</comment>
<dbReference type="Proteomes" id="UP001062901">
    <property type="component" value="Unassembled WGS sequence"/>
</dbReference>
<keyword evidence="3" id="KW-1185">Reference proteome</keyword>
<feature type="transmembrane region" description="Helical" evidence="1">
    <location>
        <begin position="209"/>
        <end position="232"/>
    </location>
</feature>
<organism evidence="2 3">
    <name type="scientific">Saccharibacter floricola DSM 15669</name>
    <dbReference type="NCBI Taxonomy" id="1123227"/>
    <lineage>
        <taxon>Bacteria</taxon>
        <taxon>Pseudomonadati</taxon>
        <taxon>Pseudomonadota</taxon>
        <taxon>Alphaproteobacteria</taxon>
        <taxon>Acetobacterales</taxon>
        <taxon>Acetobacteraceae</taxon>
        <taxon>Saccharibacter</taxon>
    </lineage>
</organism>
<feature type="transmembrane region" description="Helical" evidence="1">
    <location>
        <begin position="179"/>
        <end position="200"/>
    </location>
</feature>
<feature type="transmembrane region" description="Helical" evidence="1">
    <location>
        <begin position="12"/>
        <end position="38"/>
    </location>
</feature>
<reference evidence="2" key="1">
    <citation type="submission" date="2013-04" db="EMBL/GenBank/DDBJ databases">
        <title>The genome sequencing project of 58 acetic acid bacteria.</title>
        <authorList>
            <person name="Okamoto-Kainuma A."/>
            <person name="Ishikawa M."/>
            <person name="Umino S."/>
            <person name="Koizumi Y."/>
            <person name="Shiwa Y."/>
            <person name="Yoshikawa H."/>
            <person name="Matsutani M."/>
            <person name="Matsushita K."/>
        </authorList>
    </citation>
    <scope>NUCLEOTIDE SEQUENCE</scope>
    <source>
        <strain evidence="2">DSM 15669</strain>
    </source>
</reference>
<feature type="transmembrane region" description="Helical" evidence="1">
    <location>
        <begin position="114"/>
        <end position="133"/>
    </location>
</feature>
<evidence type="ECO:0000313" key="3">
    <source>
        <dbReference type="Proteomes" id="UP001062901"/>
    </source>
</evidence>
<feature type="transmembrane region" description="Helical" evidence="1">
    <location>
        <begin position="87"/>
        <end position="108"/>
    </location>
</feature>
<accession>A0ABQ0NYM7</accession>
<name>A0ABQ0NYM7_9PROT</name>
<protein>
    <submittedName>
        <fullName evidence="2">Uncharacterized protein</fullName>
    </submittedName>
</protein>
<proteinExistence type="predicted"/>
<feature type="transmembrane region" description="Helical" evidence="1">
    <location>
        <begin position="238"/>
        <end position="257"/>
    </location>
</feature>
<feature type="transmembrane region" description="Helical" evidence="1">
    <location>
        <begin position="145"/>
        <end position="167"/>
    </location>
</feature>
<dbReference type="InterPro" id="IPR036927">
    <property type="entry name" value="Cyt_c_oxase-like_su1_sf"/>
</dbReference>
<gene>
    <name evidence="2" type="ORF">AA15669_1062</name>
</gene>
<feature type="transmembrane region" description="Helical" evidence="1">
    <location>
        <begin position="58"/>
        <end position="75"/>
    </location>
</feature>
<keyword evidence="1" id="KW-0812">Transmembrane</keyword>
<keyword evidence="1" id="KW-0472">Membrane</keyword>
<dbReference type="SUPFAM" id="SSF81442">
    <property type="entry name" value="Cytochrome c oxidase subunit I-like"/>
    <property type="match status" value="1"/>
</dbReference>
<dbReference type="Gene3D" id="1.20.210.10">
    <property type="entry name" value="Cytochrome c oxidase-like, subunit I domain"/>
    <property type="match status" value="1"/>
</dbReference>
<evidence type="ECO:0000256" key="1">
    <source>
        <dbReference type="SAM" id="Phobius"/>
    </source>
</evidence>
<dbReference type="EMBL" id="BAQD01000015">
    <property type="protein sequence ID" value="GBQ06724.1"/>
    <property type="molecule type" value="Genomic_DNA"/>
</dbReference>